<keyword evidence="5 6" id="KW-0472">Membrane</keyword>
<evidence type="ECO:0000313" key="7">
    <source>
        <dbReference type="EMBL" id="GGG36609.1"/>
    </source>
</evidence>
<evidence type="ECO:0000256" key="6">
    <source>
        <dbReference type="RuleBase" id="RU004379"/>
    </source>
</evidence>
<dbReference type="PANTHER" id="PTHR23291:SF50">
    <property type="entry name" value="PROTEIN LIFEGUARD 4"/>
    <property type="match status" value="1"/>
</dbReference>
<evidence type="ECO:0000313" key="8">
    <source>
        <dbReference type="Proteomes" id="UP000601361"/>
    </source>
</evidence>
<dbReference type="Pfam" id="PF01027">
    <property type="entry name" value="Bax1-I"/>
    <property type="match status" value="1"/>
</dbReference>
<feature type="transmembrane region" description="Helical" evidence="6">
    <location>
        <begin position="61"/>
        <end position="84"/>
    </location>
</feature>
<reference evidence="8" key="1">
    <citation type="journal article" date="2019" name="Int. J. Syst. Evol. Microbiol.">
        <title>The Global Catalogue of Microorganisms (GCM) 10K type strain sequencing project: providing services to taxonomists for standard genome sequencing and annotation.</title>
        <authorList>
            <consortium name="The Broad Institute Genomics Platform"/>
            <consortium name="The Broad Institute Genome Sequencing Center for Infectious Disease"/>
            <person name="Wu L."/>
            <person name="Ma J."/>
        </authorList>
    </citation>
    <scope>NUCLEOTIDE SEQUENCE [LARGE SCALE GENOMIC DNA]</scope>
    <source>
        <strain evidence="8">CGMCC 1.12990</strain>
    </source>
</reference>
<feature type="transmembrane region" description="Helical" evidence="6">
    <location>
        <begin position="96"/>
        <end position="116"/>
    </location>
</feature>
<evidence type="ECO:0000256" key="5">
    <source>
        <dbReference type="ARBA" id="ARBA00023136"/>
    </source>
</evidence>
<comment type="subcellular location">
    <subcellularLocation>
        <location evidence="1">Membrane</location>
        <topology evidence="1">Multi-pass membrane protein</topology>
    </subcellularLocation>
</comment>
<dbReference type="EMBL" id="BMGS01000002">
    <property type="protein sequence ID" value="GGG36609.1"/>
    <property type="molecule type" value="Genomic_DNA"/>
</dbReference>
<comment type="caution">
    <text evidence="7">The sequence shown here is derived from an EMBL/GenBank/DDBJ whole genome shotgun (WGS) entry which is preliminary data.</text>
</comment>
<feature type="transmembrane region" description="Helical" evidence="6">
    <location>
        <begin position="122"/>
        <end position="141"/>
    </location>
</feature>
<feature type="transmembrane region" description="Helical" evidence="6">
    <location>
        <begin position="153"/>
        <end position="171"/>
    </location>
</feature>
<dbReference type="Proteomes" id="UP000601361">
    <property type="component" value="Unassembled WGS sequence"/>
</dbReference>
<feature type="transmembrane region" description="Helical" evidence="6">
    <location>
        <begin position="34"/>
        <end position="55"/>
    </location>
</feature>
<evidence type="ECO:0000256" key="3">
    <source>
        <dbReference type="ARBA" id="ARBA00022692"/>
    </source>
</evidence>
<keyword evidence="4 6" id="KW-1133">Transmembrane helix</keyword>
<feature type="transmembrane region" description="Helical" evidence="6">
    <location>
        <begin position="216"/>
        <end position="239"/>
    </location>
</feature>
<accession>A0ABQ1WLY6</accession>
<evidence type="ECO:0000256" key="2">
    <source>
        <dbReference type="ARBA" id="ARBA00010350"/>
    </source>
</evidence>
<keyword evidence="8" id="KW-1185">Reference proteome</keyword>
<gene>
    <name evidence="7" type="ORF">GCM10011378_11250</name>
</gene>
<feature type="transmembrane region" description="Helical" evidence="6">
    <location>
        <begin position="177"/>
        <end position="195"/>
    </location>
</feature>
<protein>
    <submittedName>
        <fullName evidence="7">Membrane protein</fullName>
    </submittedName>
</protein>
<sequence>MEEFVPQEQQDAQPTLRISAEDAARIQGAFMQQVYGWMAGALALTGGVAMLVASSELALEFIFSHIGVFLGLFLVEVLLVSFLARKALEWSVGVTSGVFMAYAVVSGVTLSVIFMAYTMGSIASTFFITAGTFGVMSLYGYFTRTDLSRWGNILMMGLVGLILASVVNLFLHSEVLYWVATFVGVIVFVALIAYDTQKLKMLAFMGLEDEATDRKAAVLGALILYLDFINLFLLLLRIFGRRR</sequence>
<keyword evidence="3 6" id="KW-0812">Transmembrane</keyword>
<dbReference type="RefSeq" id="WP_188556823.1">
    <property type="nucleotide sequence ID" value="NZ_BMGS01000002.1"/>
</dbReference>
<evidence type="ECO:0000256" key="4">
    <source>
        <dbReference type="ARBA" id="ARBA00022989"/>
    </source>
</evidence>
<dbReference type="PANTHER" id="PTHR23291">
    <property type="entry name" value="BAX INHIBITOR-RELATED"/>
    <property type="match status" value="1"/>
</dbReference>
<dbReference type="InterPro" id="IPR006214">
    <property type="entry name" value="Bax_inhibitor_1-related"/>
</dbReference>
<comment type="similarity">
    <text evidence="2 6">Belongs to the BI1 family.</text>
</comment>
<name>A0ABQ1WLY6_9BACT</name>
<proteinExistence type="inferred from homology"/>
<evidence type="ECO:0000256" key="1">
    <source>
        <dbReference type="ARBA" id="ARBA00004141"/>
    </source>
</evidence>
<dbReference type="CDD" id="cd10432">
    <property type="entry name" value="BI-1-like_bacterial"/>
    <property type="match status" value="1"/>
</dbReference>
<organism evidence="7 8">
    <name type="scientific">Hymenobacter glacieicola</name>
    <dbReference type="NCBI Taxonomy" id="1562124"/>
    <lineage>
        <taxon>Bacteria</taxon>
        <taxon>Pseudomonadati</taxon>
        <taxon>Bacteroidota</taxon>
        <taxon>Cytophagia</taxon>
        <taxon>Cytophagales</taxon>
        <taxon>Hymenobacteraceae</taxon>
        <taxon>Hymenobacter</taxon>
    </lineage>
</organism>